<dbReference type="GO" id="GO:0005737">
    <property type="term" value="C:cytoplasm"/>
    <property type="evidence" value="ECO:0007669"/>
    <property type="project" value="UniProtKB-SubCell"/>
</dbReference>
<dbReference type="AlphaFoldDB" id="A0A1F5GSU1"/>
<keyword evidence="2" id="KW-0573">Peptidoglycan synthesis</keyword>
<dbReference type="SUPFAM" id="SSF53244">
    <property type="entry name" value="MurD-like peptide ligases, peptide-binding domain"/>
    <property type="match status" value="1"/>
</dbReference>
<reference evidence="5 6" key="1">
    <citation type="journal article" date="2016" name="Nat. Commun.">
        <title>Thousands of microbial genomes shed light on interconnected biogeochemical processes in an aquifer system.</title>
        <authorList>
            <person name="Anantharaman K."/>
            <person name="Brown C.T."/>
            <person name="Hug L.A."/>
            <person name="Sharon I."/>
            <person name="Castelle C.J."/>
            <person name="Probst A.J."/>
            <person name="Thomas B.C."/>
            <person name="Singh A."/>
            <person name="Wilkins M.J."/>
            <person name="Karaoz U."/>
            <person name="Brodie E.L."/>
            <person name="Williams K.H."/>
            <person name="Hubbard S.S."/>
            <person name="Banfield J.F."/>
        </authorList>
    </citation>
    <scope>NUCLEOTIDE SEQUENCE [LARGE SCALE GENOMIC DNA]</scope>
</reference>
<dbReference type="InterPro" id="IPR005761">
    <property type="entry name" value="UDP-N-AcMur-Glu-dNH2Pim_ligase"/>
</dbReference>
<dbReference type="Gene3D" id="3.90.190.20">
    <property type="entry name" value="Mur ligase, C-terminal domain"/>
    <property type="match status" value="1"/>
</dbReference>
<dbReference type="Pfam" id="PF08245">
    <property type="entry name" value="Mur_ligase_M"/>
    <property type="match status" value="1"/>
</dbReference>
<dbReference type="InterPro" id="IPR036615">
    <property type="entry name" value="Mur_ligase_C_dom_sf"/>
</dbReference>
<feature type="domain" description="Mur ligase central" evidence="4">
    <location>
        <begin position="38"/>
        <end position="219"/>
    </location>
</feature>
<evidence type="ECO:0000256" key="2">
    <source>
        <dbReference type="RuleBase" id="RU004135"/>
    </source>
</evidence>
<comment type="similarity">
    <text evidence="1">Belongs to the MurCDEF family. MurE subfamily.</text>
</comment>
<comment type="caution">
    <text evidence="5">The sequence shown here is derived from an EMBL/GenBank/DDBJ whole genome shotgun (WGS) entry which is preliminary data.</text>
</comment>
<dbReference type="PANTHER" id="PTHR23135:SF4">
    <property type="entry name" value="UDP-N-ACETYLMURAMOYL-L-ALANYL-D-GLUTAMATE--2,6-DIAMINOPIMELATE LIGASE MURE HOMOLOG, CHLOROPLASTIC"/>
    <property type="match status" value="1"/>
</dbReference>
<dbReference type="NCBIfam" id="TIGR01085">
    <property type="entry name" value="murE"/>
    <property type="match status" value="1"/>
</dbReference>
<dbReference type="Proteomes" id="UP000178336">
    <property type="component" value="Unassembled WGS sequence"/>
</dbReference>
<evidence type="ECO:0000256" key="1">
    <source>
        <dbReference type="ARBA" id="ARBA00005898"/>
    </source>
</evidence>
<dbReference type="PANTHER" id="PTHR23135">
    <property type="entry name" value="MUR LIGASE FAMILY MEMBER"/>
    <property type="match status" value="1"/>
</dbReference>
<evidence type="ECO:0000313" key="6">
    <source>
        <dbReference type="Proteomes" id="UP000178336"/>
    </source>
</evidence>
<name>A0A1F5GSU1_9BACT</name>
<dbReference type="EMBL" id="MFBN01000034">
    <property type="protein sequence ID" value="OGD94943.1"/>
    <property type="molecule type" value="Genomic_DNA"/>
</dbReference>
<evidence type="ECO:0008006" key="7">
    <source>
        <dbReference type="Google" id="ProtNLM"/>
    </source>
</evidence>
<dbReference type="InterPro" id="IPR004101">
    <property type="entry name" value="Mur_ligase_C"/>
</dbReference>
<comment type="subcellular location">
    <subcellularLocation>
        <location evidence="2">Cytoplasm</location>
    </subcellularLocation>
</comment>
<protein>
    <recommendedName>
        <fullName evidence="7">UDP-N-acetylmuramyl-tripeptide synthetase</fullName>
    </recommendedName>
</protein>
<dbReference type="GO" id="GO:0051301">
    <property type="term" value="P:cell division"/>
    <property type="evidence" value="ECO:0007669"/>
    <property type="project" value="UniProtKB-KW"/>
</dbReference>
<dbReference type="SUPFAM" id="SSF53623">
    <property type="entry name" value="MurD-like peptide ligases, catalytic domain"/>
    <property type="match status" value="1"/>
</dbReference>
<comment type="pathway">
    <text evidence="2">Cell wall biogenesis; peptidoglycan biosynthesis.</text>
</comment>
<dbReference type="GO" id="GO:0005524">
    <property type="term" value="F:ATP binding"/>
    <property type="evidence" value="ECO:0007669"/>
    <property type="project" value="InterPro"/>
</dbReference>
<dbReference type="InterPro" id="IPR013221">
    <property type="entry name" value="Mur_ligase_cen"/>
</dbReference>
<sequence length="418" mass="46886">MPLFLMWQKIKNIYHLIQAIFANLYYGFPSKKLIVIGVTGTDGKTTTAHMIYEILKSSGKKVSLISSVFAAIGNKSYDTGFHVTTPDPIALQGFIKKIADNGSKYLILEVTSHGLDQNRVFGVNFEIGILTNITHEHFDYHKTYDQYLKAKAKLFKNVKYSILNIGDTSFSRVKELASGKILTYGKSKKADINLNNFPIKLKLLGDYNIQNALAAAAACSILGISNQAIFEILENFQGVIGRMEEINLGQDFEVIVDFAHTPNALTQALKTLKTKVLFQAKPVSISKNPKSKVIAVFGAAGLRDRNKRSLMGEAAAKYADISILTSEDPRTEKVEDICNQISQGLIKNRKQENRDFYFIYNRTKAIQFAINLAQKGDIVATFGKSHEKSMCYGKHEYPWDEFATVEKALKERLNNERK</sequence>
<keyword evidence="2" id="KW-0131">Cell cycle</keyword>
<organism evidence="5 6">
    <name type="scientific">Candidatus Curtissbacteria bacterium RIFCSPLOWO2_01_FULL_37_9</name>
    <dbReference type="NCBI Taxonomy" id="1797724"/>
    <lineage>
        <taxon>Bacteria</taxon>
        <taxon>Candidatus Curtissiibacteriota</taxon>
    </lineage>
</organism>
<dbReference type="STRING" id="1797724.A3A48_03440"/>
<keyword evidence="2" id="KW-0961">Cell wall biogenesis/degradation</keyword>
<dbReference type="GO" id="GO:0071555">
    <property type="term" value="P:cell wall organization"/>
    <property type="evidence" value="ECO:0007669"/>
    <property type="project" value="UniProtKB-KW"/>
</dbReference>
<feature type="domain" description="Mur ligase C-terminal" evidence="3">
    <location>
        <begin position="241"/>
        <end position="384"/>
    </location>
</feature>
<dbReference type="Pfam" id="PF02875">
    <property type="entry name" value="Mur_ligase_C"/>
    <property type="match status" value="1"/>
</dbReference>
<evidence type="ECO:0000313" key="5">
    <source>
        <dbReference type="EMBL" id="OGD94943.1"/>
    </source>
</evidence>
<proteinExistence type="inferred from homology"/>
<accession>A0A1F5GSU1</accession>
<keyword evidence="2" id="KW-0132">Cell division</keyword>
<dbReference type="UniPathway" id="UPA00219"/>
<dbReference type="GO" id="GO:0009252">
    <property type="term" value="P:peptidoglycan biosynthetic process"/>
    <property type="evidence" value="ECO:0007669"/>
    <property type="project" value="UniProtKB-UniPathway"/>
</dbReference>
<dbReference type="GO" id="GO:0016881">
    <property type="term" value="F:acid-amino acid ligase activity"/>
    <property type="evidence" value="ECO:0007669"/>
    <property type="project" value="InterPro"/>
</dbReference>
<dbReference type="InterPro" id="IPR036565">
    <property type="entry name" value="Mur-like_cat_sf"/>
</dbReference>
<dbReference type="GO" id="GO:0008360">
    <property type="term" value="P:regulation of cell shape"/>
    <property type="evidence" value="ECO:0007669"/>
    <property type="project" value="UniProtKB-KW"/>
</dbReference>
<gene>
    <name evidence="5" type="ORF">A3A48_03440</name>
</gene>
<evidence type="ECO:0000259" key="4">
    <source>
        <dbReference type="Pfam" id="PF08245"/>
    </source>
</evidence>
<dbReference type="Gene3D" id="3.40.1190.10">
    <property type="entry name" value="Mur-like, catalytic domain"/>
    <property type="match status" value="1"/>
</dbReference>
<evidence type="ECO:0000259" key="3">
    <source>
        <dbReference type="Pfam" id="PF02875"/>
    </source>
</evidence>
<keyword evidence="2" id="KW-0133">Cell shape</keyword>